<dbReference type="Gene3D" id="3.40.50.1000">
    <property type="entry name" value="HAD superfamily/HAD-like"/>
    <property type="match status" value="1"/>
</dbReference>
<dbReference type="GO" id="GO:0000287">
    <property type="term" value="F:magnesium ion binding"/>
    <property type="evidence" value="ECO:0007669"/>
    <property type="project" value="UniProtKB-ARBA"/>
</dbReference>
<reference evidence="3 4" key="1">
    <citation type="submission" date="2016-12" db="EMBL/GenBank/DDBJ databases">
        <title>Genome sequencing of Methylocaldum marinum.</title>
        <authorList>
            <person name="Takeuchi M."/>
            <person name="Kamagata Y."/>
            <person name="Hiraoka S."/>
            <person name="Oshima K."/>
            <person name="Hattori M."/>
            <person name="Iwasaki W."/>
        </authorList>
    </citation>
    <scope>NUCLEOTIDE SEQUENCE [LARGE SCALE GENOMIC DNA]</scope>
    <source>
        <strain evidence="3 4">S8</strain>
    </source>
</reference>
<dbReference type="AlphaFoldDB" id="A0A250KSP1"/>
<dbReference type="Proteomes" id="UP000266313">
    <property type="component" value="Chromosome"/>
</dbReference>
<dbReference type="KEGG" id="mmai:sS8_2017"/>
<dbReference type="InterPro" id="IPR036412">
    <property type="entry name" value="HAD-like_sf"/>
</dbReference>
<keyword evidence="4" id="KW-1185">Reference proteome</keyword>
<gene>
    <name evidence="3" type="ORF">sS8_2017</name>
</gene>
<dbReference type="SFLD" id="SFLDG01140">
    <property type="entry name" value="C2.B:_Phosphomannomutase_and_P"/>
    <property type="match status" value="1"/>
</dbReference>
<dbReference type="InterPro" id="IPR006379">
    <property type="entry name" value="HAD-SF_hydro_IIB"/>
</dbReference>
<protein>
    <submittedName>
        <fullName evidence="3">Haloacid dehalogenase</fullName>
    </submittedName>
</protein>
<evidence type="ECO:0000313" key="4">
    <source>
        <dbReference type="Proteomes" id="UP000266313"/>
    </source>
</evidence>
<keyword evidence="1" id="KW-0378">Hydrolase</keyword>
<dbReference type="InterPro" id="IPR006380">
    <property type="entry name" value="SPP-like_dom"/>
</dbReference>
<dbReference type="OrthoDB" id="9815690at2"/>
<evidence type="ECO:0000259" key="2">
    <source>
        <dbReference type="Pfam" id="PF05116"/>
    </source>
</evidence>
<dbReference type="SUPFAM" id="SSF56784">
    <property type="entry name" value="HAD-like"/>
    <property type="match status" value="1"/>
</dbReference>
<dbReference type="PANTHER" id="PTHR46521:SF4">
    <property type="entry name" value="SUCROSE-PHOSPHATASE 2-RELATED"/>
    <property type="match status" value="1"/>
</dbReference>
<dbReference type="EMBL" id="AP017928">
    <property type="protein sequence ID" value="BBA33971.1"/>
    <property type="molecule type" value="Genomic_DNA"/>
</dbReference>
<accession>A0A250KSP1</accession>
<dbReference type="PANTHER" id="PTHR46521">
    <property type="entry name" value="SUCROSE-PHOSPHATASE 2-RELATED"/>
    <property type="match status" value="1"/>
</dbReference>
<sequence>MTDGVPFLFASDLDGTLLPNTGKVPEAGCLERTQALLRELLEAECPVCVVSGRYLALARQGQAVFRLPQPTWWICNVGTEVYDHTGNHDREWQKRLGPPLDREALRRSLNNIARLAPQESQKQGPHKFSFYYPEPLSRELRAEILYRVREVRKNLQMIVSMEESSRRMLLDIIPANAGKSQALWYVAERYGLAGDRIFFSGDSGNDLDAVLSGVCGVLVGNTPHEVRSEAAERQKRHEDARVFVATAYYGDGIIEGLSHYGLWPSPAAVSRTRLDTPR</sequence>
<dbReference type="SFLD" id="SFLDG01141">
    <property type="entry name" value="C2.B.1:_Sucrose_Phosphatase_Li"/>
    <property type="match status" value="1"/>
</dbReference>
<evidence type="ECO:0000313" key="3">
    <source>
        <dbReference type="EMBL" id="BBA33971.1"/>
    </source>
</evidence>
<proteinExistence type="predicted"/>
<organism evidence="3 4">
    <name type="scientific">Methylocaldum marinum</name>
    <dbReference type="NCBI Taxonomy" id="1432792"/>
    <lineage>
        <taxon>Bacteria</taxon>
        <taxon>Pseudomonadati</taxon>
        <taxon>Pseudomonadota</taxon>
        <taxon>Gammaproteobacteria</taxon>
        <taxon>Methylococcales</taxon>
        <taxon>Methylococcaceae</taxon>
        <taxon>Methylocaldum</taxon>
    </lineage>
</organism>
<dbReference type="GO" id="GO:0016791">
    <property type="term" value="F:phosphatase activity"/>
    <property type="evidence" value="ECO:0007669"/>
    <property type="project" value="UniProtKB-ARBA"/>
</dbReference>
<dbReference type="InterPro" id="IPR023214">
    <property type="entry name" value="HAD_sf"/>
</dbReference>
<dbReference type="NCBIfam" id="TIGR01484">
    <property type="entry name" value="HAD-SF-IIB"/>
    <property type="match status" value="1"/>
</dbReference>
<dbReference type="Gene3D" id="3.90.1070.10">
    <property type="match status" value="1"/>
</dbReference>
<evidence type="ECO:0000256" key="1">
    <source>
        <dbReference type="ARBA" id="ARBA00022801"/>
    </source>
</evidence>
<dbReference type="RefSeq" id="WP_119629476.1">
    <property type="nucleotide sequence ID" value="NZ_AP017928.1"/>
</dbReference>
<feature type="domain" description="Sucrose phosphatase-like" evidence="2">
    <location>
        <begin position="6"/>
        <end position="261"/>
    </location>
</feature>
<dbReference type="InterPro" id="IPR051518">
    <property type="entry name" value="Sucrose_Phosphatase"/>
</dbReference>
<name>A0A250KSP1_9GAMM</name>
<dbReference type="SFLD" id="SFLDS00003">
    <property type="entry name" value="Haloacid_Dehalogenase"/>
    <property type="match status" value="1"/>
</dbReference>
<dbReference type="Pfam" id="PF05116">
    <property type="entry name" value="S6PP"/>
    <property type="match status" value="1"/>
</dbReference>